<dbReference type="Gene3D" id="2.70.70.10">
    <property type="entry name" value="Glucose Permease (Domain IIA)"/>
    <property type="match status" value="1"/>
</dbReference>
<dbReference type="Pfam" id="PF01551">
    <property type="entry name" value="Peptidase_M23"/>
    <property type="match status" value="1"/>
</dbReference>
<evidence type="ECO:0000256" key="1">
    <source>
        <dbReference type="SAM" id="Coils"/>
    </source>
</evidence>
<dbReference type="SUPFAM" id="SSF51261">
    <property type="entry name" value="Duplicated hybrid motif"/>
    <property type="match status" value="1"/>
</dbReference>
<dbReference type="EMBL" id="JACHWR010000001">
    <property type="protein sequence ID" value="MBB3041127.1"/>
    <property type="molecule type" value="Genomic_DNA"/>
</dbReference>
<protein>
    <submittedName>
        <fullName evidence="4">Murein DD-endopeptidase MepM/ murein hydrolase activator NlpD</fullName>
    </submittedName>
</protein>
<dbReference type="PANTHER" id="PTHR21666:SF270">
    <property type="entry name" value="MUREIN HYDROLASE ACTIVATOR ENVC"/>
    <property type="match status" value="1"/>
</dbReference>
<dbReference type="InterPro" id="IPR016047">
    <property type="entry name" value="M23ase_b-sheet_dom"/>
</dbReference>
<dbReference type="InterPro" id="IPR011055">
    <property type="entry name" value="Dup_hybrid_motif"/>
</dbReference>
<dbReference type="PANTHER" id="PTHR21666">
    <property type="entry name" value="PEPTIDASE-RELATED"/>
    <property type="match status" value="1"/>
</dbReference>
<dbReference type="InterPro" id="IPR050570">
    <property type="entry name" value="Cell_wall_metabolism_enzyme"/>
</dbReference>
<evidence type="ECO:0000313" key="5">
    <source>
        <dbReference type="Proteomes" id="UP000589626"/>
    </source>
</evidence>
<keyword evidence="4" id="KW-0378">Hydrolase</keyword>
<keyword evidence="1" id="KW-0175">Coiled coil</keyword>
<feature type="domain" description="M23ase beta-sheet core" evidence="3">
    <location>
        <begin position="317"/>
        <end position="415"/>
    </location>
</feature>
<evidence type="ECO:0000259" key="3">
    <source>
        <dbReference type="Pfam" id="PF01551"/>
    </source>
</evidence>
<proteinExistence type="predicted"/>
<name>A0A7W4VTL0_9ACTN</name>
<dbReference type="RefSeq" id="WP_183591062.1">
    <property type="nucleotide sequence ID" value="NZ_JACHWR010000001.1"/>
</dbReference>
<reference evidence="4 5" key="1">
    <citation type="submission" date="2020-08" db="EMBL/GenBank/DDBJ databases">
        <title>Sequencing the genomes of 1000 actinobacteria strains.</title>
        <authorList>
            <person name="Klenk H.-P."/>
        </authorList>
    </citation>
    <scope>NUCLEOTIDE SEQUENCE [LARGE SCALE GENOMIC DNA]</scope>
    <source>
        <strain evidence="4 5">DSM 105498</strain>
    </source>
</reference>
<organism evidence="4 5">
    <name type="scientific">Nocardioides soli</name>
    <dbReference type="NCBI Taxonomy" id="1036020"/>
    <lineage>
        <taxon>Bacteria</taxon>
        <taxon>Bacillati</taxon>
        <taxon>Actinomycetota</taxon>
        <taxon>Actinomycetes</taxon>
        <taxon>Propionibacteriales</taxon>
        <taxon>Nocardioidaceae</taxon>
        <taxon>Nocardioides</taxon>
    </lineage>
</organism>
<sequence>MRLFPRTASRRLAAATAVASLAIGALVVPLATADDGKGLKQQQKHAQSRVKDAQHDLNESSGRLRKAQAALTKARTELAGARSELKTANAKLATAQVRDDEMQQRLDAAETRLATAQQNLADGRAALEVQHQAVTSTITDIYEQGDPQLLAFSALLDAKTPADLTRQMEARNVIVGRETRAYDDLHAAEVLLEVRERQVAEARDDVEVERKAAAEHLVLMEGLRTEKRSARDKVHSLVVTRAESRQAAKKARIHDLRALRAAKQREAKIRQRILAAARRSRTGYQGPTNGLFIRPVPGSVTSPYGYRSHPIYHYWGLHDGTDFGVSCGEGMRAIAGGTVIAKYWSDVYGNRLYLSLGNINGANVTAVYNHATGYRVNLGDRVEQGDVVGYVGSTGWSTGCHLHFTLLVNGNAVNPMNWLP</sequence>
<dbReference type="CDD" id="cd12797">
    <property type="entry name" value="M23_peptidase"/>
    <property type="match status" value="1"/>
</dbReference>
<dbReference type="Gene3D" id="1.20.120.330">
    <property type="entry name" value="Nucleotidyltransferases domain 2"/>
    <property type="match status" value="1"/>
</dbReference>
<dbReference type="AlphaFoldDB" id="A0A7W4VTL0"/>
<dbReference type="GO" id="GO:0004222">
    <property type="term" value="F:metalloendopeptidase activity"/>
    <property type="evidence" value="ECO:0007669"/>
    <property type="project" value="TreeGrafter"/>
</dbReference>
<feature type="chain" id="PRO_5030684992" evidence="2">
    <location>
        <begin position="34"/>
        <end position="420"/>
    </location>
</feature>
<keyword evidence="2" id="KW-0732">Signal</keyword>
<keyword evidence="5" id="KW-1185">Reference proteome</keyword>
<feature type="signal peptide" evidence="2">
    <location>
        <begin position="1"/>
        <end position="33"/>
    </location>
</feature>
<accession>A0A7W4VTL0</accession>
<comment type="caution">
    <text evidence="4">The sequence shown here is derived from an EMBL/GenBank/DDBJ whole genome shotgun (WGS) entry which is preliminary data.</text>
</comment>
<feature type="coiled-coil region" evidence="1">
    <location>
        <begin position="50"/>
        <end position="126"/>
    </location>
</feature>
<evidence type="ECO:0000313" key="4">
    <source>
        <dbReference type="EMBL" id="MBB3041127.1"/>
    </source>
</evidence>
<dbReference type="Proteomes" id="UP000589626">
    <property type="component" value="Unassembled WGS sequence"/>
</dbReference>
<evidence type="ECO:0000256" key="2">
    <source>
        <dbReference type="SAM" id="SignalP"/>
    </source>
</evidence>
<gene>
    <name evidence="4" type="ORF">FHU40_000928</name>
</gene>